<dbReference type="InterPro" id="IPR015421">
    <property type="entry name" value="PyrdxlP-dep_Trfase_major"/>
</dbReference>
<evidence type="ECO:0000313" key="7">
    <source>
        <dbReference type="EMBL" id="SHO45529.1"/>
    </source>
</evidence>
<dbReference type="GO" id="GO:0042286">
    <property type="term" value="F:glutamate-1-semialdehyde 2,1-aminomutase activity"/>
    <property type="evidence" value="ECO:0007669"/>
    <property type="project" value="UniProtKB-EC"/>
</dbReference>
<dbReference type="GO" id="GO:0008483">
    <property type="term" value="F:transaminase activity"/>
    <property type="evidence" value="ECO:0007669"/>
    <property type="project" value="InterPro"/>
</dbReference>
<dbReference type="PANTHER" id="PTHR43713:SF3">
    <property type="entry name" value="GLUTAMATE-1-SEMIALDEHYDE 2,1-AMINOMUTASE 1, CHLOROPLASTIC-RELATED"/>
    <property type="match status" value="1"/>
</dbReference>
<dbReference type="PROSITE" id="PS00600">
    <property type="entry name" value="AA_TRANSFER_CLASS_3"/>
    <property type="match status" value="1"/>
</dbReference>
<proteinExistence type="inferred from homology"/>
<dbReference type="InterPro" id="IPR049704">
    <property type="entry name" value="Aminotrans_3_PPA_site"/>
</dbReference>
<name>A0A2H1EGL7_9ARCH</name>
<accession>A0A2H1EGL7</accession>
<evidence type="ECO:0000256" key="4">
    <source>
        <dbReference type="ARBA" id="ARBA00023235"/>
    </source>
</evidence>
<dbReference type="InterPro" id="IPR005814">
    <property type="entry name" value="Aminotrans_3"/>
</dbReference>
<organism evidence="7 8">
    <name type="scientific">Nitrosotalea sinensis</name>
    <dbReference type="NCBI Taxonomy" id="1499975"/>
    <lineage>
        <taxon>Archaea</taxon>
        <taxon>Nitrososphaerota</taxon>
        <taxon>Nitrososphaeria</taxon>
        <taxon>Nitrosotaleales</taxon>
        <taxon>Nitrosotaleaceae</taxon>
        <taxon>Nitrosotalea</taxon>
    </lineage>
</organism>
<keyword evidence="3 6" id="KW-0663">Pyridoxal phosphate</keyword>
<gene>
    <name evidence="7" type="primary">hemL</name>
    <name evidence="7" type="ORF">NSIN_20691</name>
</gene>
<evidence type="ECO:0000313" key="8">
    <source>
        <dbReference type="Proteomes" id="UP000232412"/>
    </source>
</evidence>
<dbReference type="EMBL" id="FRFC01000003">
    <property type="protein sequence ID" value="SHO45529.1"/>
    <property type="molecule type" value="Genomic_DNA"/>
</dbReference>
<reference evidence="8" key="1">
    <citation type="submission" date="2016-12" db="EMBL/GenBank/DDBJ databases">
        <authorList>
            <person name="Herbold C."/>
        </authorList>
    </citation>
    <scope>NUCLEOTIDE SEQUENCE [LARGE SCALE GENOMIC DNA]</scope>
</reference>
<dbReference type="PANTHER" id="PTHR43713">
    <property type="entry name" value="GLUTAMATE-1-SEMIALDEHYDE 2,1-AMINOMUTASE"/>
    <property type="match status" value="1"/>
</dbReference>
<dbReference type="SUPFAM" id="SSF53383">
    <property type="entry name" value="PLP-dependent transferases"/>
    <property type="match status" value="1"/>
</dbReference>
<dbReference type="Gene3D" id="3.40.640.10">
    <property type="entry name" value="Type I PLP-dependent aspartate aminotransferase-like (Major domain)"/>
    <property type="match status" value="1"/>
</dbReference>
<evidence type="ECO:0000256" key="3">
    <source>
        <dbReference type="ARBA" id="ARBA00022898"/>
    </source>
</evidence>
<dbReference type="Pfam" id="PF00202">
    <property type="entry name" value="Aminotran_3"/>
    <property type="match status" value="1"/>
</dbReference>
<evidence type="ECO:0000256" key="2">
    <source>
        <dbReference type="ARBA" id="ARBA00001933"/>
    </source>
</evidence>
<dbReference type="EC" id="5.4.3.8" evidence="7"/>
<comment type="pathway">
    <text evidence="5">Porphyrin-containing compound metabolism.</text>
</comment>
<keyword evidence="4 7" id="KW-0413">Isomerase</keyword>
<dbReference type="CDD" id="cd00610">
    <property type="entry name" value="OAT_like"/>
    <property type="match status" value="1"/>
</dbReference>
<dbReference type="GO" id="GO:0030170">
    <property type="term" value="F:pyridoxal phosphate binding"/>
    <property type="evidence" value="ECO:0007669"/>
    <property type="project" value="InterPro"/>
</dbReference>
<dbReference type="InterPro" id="IPR015424">
    <property type="entry name" value="PyrdxlP-dep_Trfase"/>
</dbReference>
<dbReference type="OrthoDB" id="6524at2157"/>
<comment type="catalytic activity">
    <reaction evidence="1">
        <text>(S)-4-amino-5-oxopentanoate = 5-aminolevulinate</text>
        <dbReference type="Rhea" id="RHEA:14265"/>
        <dbReference type="ChEBI" id="CHEBI:57501"/>
        <dbReference type="ChEBI" id="CHEBI:356416"/>
        <dbReference type="EC" id="5.4.3.8"/>
    </reaction>
</comment>
<evidence type="ECO:0000256" key="1">
    <source>
        <dbReference type="ARBA" id="ARBA00001579"/>
    </source>
</evidence>
<comment type="cofactor">
    <cofactor evidence="2">
        <name>pyridoxal 5'-phosphate</name>
        <dbReference type="ChEBI" id="CHEBI:597326"/>
    </cofactor>
</comment>
<dbReference type="AlphaFoldDB" id="A0A2H1EGL7"/>
<evidence type="ECO:0000256" key="6">
    <source>
        <dbReference type="RuleBase" id="RU003560"/>
    </source>
</evidence>
<sequence length="418" mass="46451">MFERSKKYHISGVSHNIRFFEPYPFVTKSAKGKYLIDVDGNKYTDYWMGHWSLILGHVAPKITGEVKKQINNCWMHGTVNANTIEFSEVIQKAVPVAEKIRYVSTGTEATMYATRIARAKTGRKIIAKIDGGWHGYTTDLLKSVNYPFDQTESAGLTDEAHIVSIPYNNLEKSLSILESVKDDLAGVIIEPVLGGAGCIPATKEYLTGVQEFIHKNNSIFILDEIVTGFRFRFGCLYNTMNLDPDIVTLGKITGGGFPIGVICGKDEIMKITDINSNKRLDRSYIGGGTFSANPMTMTSGKAMLEFLKKNSGPLYKKIGKFGEQTRKELTKIFQDKVTVTGMGSLFMPHFLQNGVTDITNAEDAARCNTSILKKYHFEMIARDGIFFLPGKLGAISNAHTEADIKKLLEASERFAESM</sequence>
<dbReference type="Proteomes" id="UP000232412">
    <property type="component" value="Unassembled WGS sequence"/>
</dbReference>
<evidence type="ECO:0000256" key="5">
    <source>
        <dbReference type="ARBA" id="ARBA00023444"/>
    </source>
</evidence>
<comment type="similarity">
    <text evidence="6">Belongs to the class-III pyridoxal-phosphate-dependent aminotransferase family.</text>
</comment>
<dbReference type="InterPro" id="IPR015422">
    <property type="entry name" value="PyrdxlP-dep_Trfase_small"/>
</dbReference>
<protein>
    <submittedName>
        <fullName evidence="7">Glutamate-1-semialdehyde 2,1-aminomutase 2</fullName>
        <ecNumber evidence="7">5.4.3.8</ecNumber>
    </submittedName>
</protein>
<keyword evidence="8" id="KW-1185">Reference proteome</keyword>
<dbReference type="Gene3D" id="3.90.1150.10">
    <property type="entry name" value="Aspartate Aminotransferase, domain 1"/>
    <property type="match status" value="1"/>
</dbReference>